<evidence type="ECO:0000256" key="7">
    <source>
        <dbReference type="ARBA" id="ARBA00022989"/>
    </source>
</evidence>
<feature type="transmembrane region" description="Helical" evidence="11">
    <location>
        <begin position="285"/>
        <end position="306"/>
    </location>
</feature>
<comment type="similarity">
    <text evidence="2">Belongs to the amino acid/polyamine transporter 2 family. Amino acid/auxin permease (AAAP) (TC 2.A.18.1) subfamily.</text>
</comment>
<sequence>MGSFNDPEFQHEISQTGFEFGRQAAIGEVDDDGKPKRTGTVWTAGAHIITAVVGAGVLSLAWSVAQLGWIFGISIVLIFAAITLYTANLLADCYRSPDPVTGKRNYTYMEAVQNILGGGMYVACGWVQNISLTGFVIGYTVTTSTSMVAIRKSNCFHKRGHEAGCKFSNNPYMIALGILEIFLSQIPNFHELSWLSILAAVMSFGYAGIGIGLSITRIISGQGGRTSITGVEVGVAVSQAEKIWRVCTALGNIALACSYAQISIDIQDTLKSSPPENKVMKKANMIGISTMTIFFLMCGCLGYAAFGNDTRGNMLTGFGFYEPFWLVDLGNVMIVVHLVGAYQVLAQPVFRVVELWASMRLIWRTIFVVMVTVLAMAMPFFNEMLALLGAIGFWPLGVYFPVEMYIAQKKIGKRTIRWFGLQILNFVCLIVSLAAGCGAIQGMNKALHTTKPFQFKE</sequence>
<feature type="domain" description="Amino acid transporter transmembrane" evidence="12">
    <location>
        <begin position="37"/>
        <end position="442"/>
    </location>
</feature>
<comment type="subcellular location">
    <subcellularLocation>
        <location evidence="1">Endomembrane system</location>
        <topology evidence="1">Multi-pass membrane protein</topology>
    </subcellularLocation>
</comment>
<proteinExistence type="inferred from homology"/>
<feature type="transmembrane region" description="Helical" evidence="11">
    <location>
        <begin position="326"/>
        <end position="349"/>
    </location>
</feature>
<feature type="transmembrane region" description="Helical" evidence="11">
    <location>
        <begin position="194"/>
        <end position="215"/>
    </location>
</feature>
<comment type="function">
    <text evidence="10">Carrier protein involved in proton-driven auxin influx. Mediates the formation of auxin gradient from developing leaves (site of auxin biosynthesis) to tips by contributing to the loading of auxin in vascular tissues and facilitating acropetal (base to tip) auxin transport within inner tissues of the root apex, and basipetal (tip to base) auxin transport within outer tissues of the root apex. May be involved in lateral roots and nodules formation.</text>
</comment>
<keyword evidence="3" id="KW-0813">Transport</keyword>
<feature type="transmembrane region" description="Helical" evidence="11">
    <location>
        <begin position="423"/>
        <end position="443"/>
    </location>
</feature>
<keyword evidence="7 11" id="KW-1133">Transmembrane helix</keyword>
<feature type="transmembrane region" description="Helical" evidence="11">
    <location>
        <begin position="171"/>
        <end position="188"/>
    </location>
</feature>
<evidence type="ECO:0000313" key="13">
    <source>
        <dbReference type="EMBL" id="SPD19598.1"/>
    </source>
</evidence>
<feature type="transmembrane region" description="Helical" evidence="11">
    <location>
        <begin position="130"/>
        <end position="150"/>
    </location>
</feature>
<dbReference type="GO" id="GO:0015293">
    <property type="term" value="F:symporter activity"/>
    <property type="evidence" value="ECO:0007669"/>
    <property type="project" value="UniProtKB-KW"/>
</dbReference>
<dbReference type="GO" id="GO:0009734">
    <property type="term" value="P:auxin-activated signaling pathway"/>
    <property type="evidence" value="ECO:0007669"/>
    <property type="project" value="UniProtKB-KW"/>
</dbReference>
<dbReference type="GO" id="GO:0006865">
    <property type="term" value="P:amino acid transport"/>
    <property type="evidence" value="ECO:0007669"/>
    <property type="project" value="UniProtKB-KW"/>
</dbReference>
<keyword evidence="8 11" id="KW-0472">Membrane</keyword>
<feature type="transmembrane region" description="Helical" evidence="11">
    <location>
        <begin position="361"/>
        <end position="378"/>
    </location>
</feature>
<evidence type="ECO:0000256" key="11">
    <source>
        <dbReference type="SAM" id="Phobius"/>
    </source>
</evidence>
<dbReference type="AlphaFoldDB" id="A0A2N9I5B8"/>
<protein>
    <recommendedName>
        <fullName evidence="12">Amino acid transporter transmembrane domain-containing protein</fullName>
    </recommendedName>
</protein>
<reference evidence="13" key="1">
    <citation type="submission" date="2018-02" db="EMBL/GenBank/DDBJ databases">
        <authorList>
            <person name="Cohen D.B."/>
            <person name="Kent A.D."/>
        </authorList>
    </citation>
    <scope>NUCLEOTIDE SEQUENCE</scope>
</reference>
<evidence type="ECO:0000256" key="2">
    <source>
        <dbReference type="ARBA" id="ARBA00005590"/>
    </source>
</evidence>
<keyword evidence="5" id="KW-0769">Symport</keyword>
<dbReference type="InterPro" id="IPR013057">
    <property type="entry name" value="AA_transpt_TM"/>
</dbReference>
<feature type="transmembrane region" description="Helical" evidence="11">
    <location>
        <begin position="384"/>
        <end position="402"/>
    </location>
</feature>
<keyword evidence="6" id="KW-0029">Amino-acid transport</keyword>
<dbReference type="EMBL" id="OIVN01004856">
    <property type="protein sequence ID" value="SPD19598.1"/>
    <property type="molecule type" value="Genomic_DNA"/>
</dbReference>
<accession>A0A2N9I5B8</accession>
<keyword evidence="4 11" id="KW-0812">Transmembrane</keyword>
<feature type="transmembrane region" description="Helical" evidence="11">
    <location>
        <begin position="41"/>
        <end position="62"/>
    </location>
</feature>
<evidence type="ECO:0000256" key="3">
    <source>
        <dbReference type="ARBA" id="ARBA00022448"/>
    </source>
</evidence>
<name>A0A2N9I5B8_FAGSY</name>
<evidence type="ECO:0000256" key="5">
    <source>
        <dbReference type="ARBA" id="ARBA00022847"/>
    </source>
</evidence>
<gene>
    <name evidence="13" type="ORF">FSB_LOCUS47480</name>
</gene>
<dbReference type="PANTHER" id="PTHR48017">
    <property type="entry name" value="OS05G0424000 PROTEIN-RELATED"/>
    <property type="match status" value="1"/>
</dbReference>
<evidence type="ECO:0000256" key="10">
    <source>
        <dbReference type="ARBA" id="ARBA00045588"/>
    </source>
</evidence>
<organism evidence="13">
    <name type="scientific">Fagus sylvatica</name>
    <name type="common">Beechnut</name>
    <dbReference type="NCBI Taxonomy" id="28930"/>
    <lineage>
        <taxon>Eukaryota</taxon>
        <taxon>Viridiplantae</taxon>
        <taxon>Streptophyta</taxon>
        <taxon>Embryophyta</taxon>
        <taxon>Tracheophyta</taxon>
        <taxon>Spermatophyta</taxon>
        <taxon>Magnoliopsida</taxon>
        <taxon>eudicotyledons</taxon>
        <taxon>Gunneridae</taxon>
        <taxon>Pentapetalae</taxon>
        <taxon>rosids</taxon>
        <taxon>fabids</taxon>
        <taxon>Fagales</taxon>
        <taxon>Fagaceae</taxon>
        <taxon>Fagus</taxon>
    </lineage>
</organism>
<evidence type="ECO:0000256" key="1">
    <source>
        <dbReference type="ARBA" id="ARBA00004127"/>
    </source>
</evidence>
<evidence type="ECO:0000256" key="4">
    <source>
        <dbReference type="ARBA" id="ARBA00022692"/>
    </source>
</evidence>
<evidence type="ECO:0000259" key="12">
    <source>
        <dbReference type="Pfam" id="PF01490"/>
    </source>
</evidence>
<evidence type="ECO:0000256" key="8">
    <source>
        <dbReference type="ARBA" id="ARBA00023136"/>
    </source>
</evidence>
<evidence type="ECO:0000256" key="6">
    <source>
        <dbReference type="ARBA" id="ARBA00022970"/>
    </source>
</evidence>
<dbReference type="Pfam" id="PF01490">
    <property type="entry name" value="Aa_trans"/>
    <property type="match status" value="1"/>
</dbReference>
<keyword evidence="9" id="KW-0927">Auxin signaling pathway</keyword>
<dbReference type="GO" id="GO:0012505">
    <property type="term" value="C:endomembrane system"/>
    <property type="evidence" value="ECO:0007669"/>
    <property type="project" value="UniProtKB-SubCell"/>
</dbReference>
<feature type="transmembrane region" description="Helical" evidence="11">
    <location>
        <begin position="69"/>
        <end position="91"/>
    </location>
</feature>
<evidence type="ECO:0000256" key="9">
    <source>
        <dbReference type="ARBA" id="ARBA00023294"/>
    </source>
</evidence>